<feature type="compositionally biased region" description="Basic residues" evidence="1">
    <location>
        <begin position="357"/>
        <end position="376"/>
    </location>
</feature>
<comment type="caution">
    <text evidence="2">The sequence shown here is derived from an EMBL/GenBank/DDBJ whole genome shotgun (WGS) entry which is preliminary data.</text>
</comment>
<evidence type="ECO:0000256" key="1">
    <source>
        <dbReference type="SAM" id="MobiDB-lite"/>
    </source>
</evidence>
<dbReference type="SUPFAM" id="SSF63825">
    <property type="entry name" value="YWTD domain"/>
    <property type="match status" value="1"/>
</dbReference>
<keyword evidence="3" id="KW-1185">Reference proteome</keyword>
<organism evidence="2 3">
    <name type="scientific">Pelagomonas calceolata</name>
    <dbReference type="NCBI Taxonomy" id="35677"/>
    <lineage>
        <taxon>Eukaryota</taxon>
        <taxon>Sar</taxon>
        <taxon>Stramenopiles</taxon>
        <taxon>Ochrophyta</taxon>
        <taxon>Pelagophyceae</taxon>
        <taxon>Pelagomonadales</taxon>
        <taxon>Pelagomonadaceae</taxon>
        <taxon>Pelagomonas</taxon>
    </lineage>
</organism>
<proteinExistence type="predicted"/>
<name>A0A8J2SYR8_9STRA</name>
<dbReference type="EMBL" id="CAKKNE010000005">
    <property type="protein sequence ID" value="CAH0376019.1"/>
    <property type="molecule type" value="Genomic_DNA"/>
</dbReference>
<dbReference type="AlphaFoldDB" id="A0A8J2SYR8"/>
<reference evidence="2" key="1">
    <citation type="submission" date="2021-11" db="EMBL/GenBank/DDBJ databases">
        <authorList>
            <consortium name="Genoscope - CEA"/>
            <person name="William W."/>
        </authorList>
    </citation>
    <scope>NUCLEOTIDE SEQUENCE</scope>
</reference>
<dbReference type="Proteomes" id="UP000789595">
    <property type="component" value="Unassembled WGS sequence"/>
</dbReference>
<evidence type="ECO:0000313" key="3">
    <source>
        <dbReference type="Proteomes" id="UP000789595"/>
    </source>
</evidence>
<gene>
    <name evidence="2" type="ORF">PECAL_5P05730</name>
</gene>
<sequence length="387" mass="42792">MPLTRSARARSHPALASDDVLSTVFSFITPEAGFGAATASKTLRDAWRRRCRGMLRVHRQQIGEFQYSDHCVAYGDGVMIANYGRMAFSGCLATFSNDGVAGAELNTNLNTPRVVALRGDGTAWVLLSDESRIVCVRLAEPPSDEDSDEADAYNESLMRIEIADAYWIDTFALAGDALLVLYRSTENGQTVCFIDVYDNQTGTLLRKFALAGRPEQDEEQGGIAVQGDALYIVRRNADIVDVYNWREGILSRSFGRGRVRFDRPGGISVRGKTMYVSERHQIQVIRLPDDDSAEPEILQVIPSPDGEELGGLCLNGNLLWCMGPYFGPAGSSVGEDSTYVHLFGPCYEYSKCITKARPRPRARRTPPRGARTRPRTPRPPGFRSRPV</sequence>
<evidence type="ECO:0000313" key="2">
    <source>
        <dbReference type="EMBL" id="CAH0376019.1"/>
    </source>
</evidence>
<accession>A0A8J2SYR8</accession>
<protein>
    <submittedName>
        <fullName evidence="2">Uncharacterized protein</fullName>
    </submittedName>
</protein>
<feature type="region of interest" description="Disordered" evidence="1">
    <location>
        <begin position="357"/>
        <end position="387"/>
    </location>
</feature>